<accession>A0A8C4X4U7</accession>
<dbReference type="Proteomes" id="UP000694620">
    <property type="component" value="Chromosome 2"/>
</dbReference>
<keyword evidence="3" id="KW-1185">Reference proteome</keyword>
<dbReference type="GO" id="GO:0046983">
    <property type="term" value="F:protein dimerization activity"/>
    <property type="evidence" value="ECO:0007669"/>
    <property type="project" value="InterPro"/>
</dbReference>
<proteinExistence type="predicted"/>
<dbReference type="AlphaFoldDB" id="A0A8C4X4U7"/>
<name>A0A8C4X4U7_ERPCA</name>
<dbReference type="PANTHER" id="PTHR45913:SF19">
    <property type="entry name" value="LOW QUALITY PROTEIN: ZINC FINGER BED DOMAIN-CONTAINING PROTEIN 5-LIKE"/>
    <property type="match status" value="1"/>
</dbReference>
<evidence type="ECO:0000259" key="1">
    <source>
        <dbReference type="Pfam" id="PF05699"/>
    </source>
</evidence>
<dbReference type="PANTHER" id="PTHR45913">
    <property type="entry name" value="EPM2A-INTERACTING PROTEIN 1"/>
    <property type="match status" value="1"/>
</dbReference>
<evidence type="ECO:0000313" key="2">
    <source>
        <dbReference type="Ensembl" id="ENSECRP00000004866.1"/>
    </source>
</evidence>
<dbReference type="Pfam" id="PF05699">
    <property type="entry name" value="Dimer_Tnp_hAT"/>
    <property type="match status" value="1"/>
</dbReference>
<reference evidence="2" key="3">
    <citation type="submission" date="2025-09" db="UniProtKB">
        <authorList>
            <consortium name="Ensembl"/>
        </authorList>
    </citation>
    <scope>IDENTIFICATION</scope>
</reference>
<evidence type="ECO:0000313" key="3">
    <source>
        <dbReference type="Proteomes" id="UP000694620"/>
    </source>
</evidence>
<feature type="domain" description="HAT C-terminal dimerisation" evidence="1">
    <location>
        <begin position="515"/>
        <end position="571"/>
    </location>
</feature>
<dbReference type="SUPFAM" id="SSF53098">
    <property type="entry name" value="Ribonuclease H-like"/>
    <property type="match status" value="1"/>
</dbReference>
<dbReference type="GeneTree" id="ENSGT00940000160436"/>
<reference evidence="2" key="2">
    <citation type="submission" date="2025-08" db="UniProtKB">
        <authorList>
            <consortium name="Ensembl"/>
        </authorList>
    </citation>
    <scope>IDENTIFICATION</scope>
</reference>
<dbReference type="InterPro" id="IPR008906">
    <property type="entry name" value="HATC_C_dom"/>
</dbReference>
<dbReference type="InterPro" id="IPR012337">
    <property type="entry name" value="RNaseH-like_sf"/>
</dbReference>
<reference evidence="2" key="1">
    <citation type="submission" date="2021-06" db="EMBL/GenBank/DDBJ databases">
        <authorList>
            <consortium name="Wellcome Sanger Institute Data Sharing"/>
        </authorList>
    </citation>
    <scope>NUCLEOTIDE SEQUENCE [LARGE SCALE GENOMIC DNA]</scope>
</reference>
<organism evidence="2 3">
    <name type="scientific">Erpetoichthys calabaricus</name>
    <name type="common">Rope fish</name>
    <name type="synonym">Calamoichthys calabaricus</name>
    <dbReference type="NCBI Taxonomy" id="27687"/>
    <lineage>
        <taxon>Eukaryota</taxon>
        <taxon>Metazoa</taxon>
        <taxon>Chordata</taxon>
        <taxon>Craniata</taxon>
        <taxon>Vertebrata</taxon>
        <taxon>Euteleostomi</taxon>
        <taxon>Actinopterygii</taxon>
        <taxon>Polypteriformes</taxon>
        <taxon>Polypteridae</taxon>
        <taxon>Erpetoichthys</taxon>
    </lineage>
</organism>
<protein>
    <recommendedName>
        <fullName evidence="1">HAT C-terminal dimerisation domain-containing protein</fullName>
    </recommendedName>
</protein>
<dbReference type="Ensembl" id="ENSECRT00000004949.1">
    <property type="protein sequence ID" value="ENSECRP00000004866.1"/>
    <property type="gene ID" value="ENSECRG00000003300.1"/>
</dbReference>
<sequence length="598" mass="69626">IDVAKKTKKIVKRKYNEDYIRYEFSWCGDETAPKPQCIICGDQLSNEAMAPSKLNRHLNSNHPSYAKKDKQYFQRRLEQNQKQKQFMKSAVTVSEKALEASYHVAKLIARQKRPHTIGETLIKPACMEIVRLMLGPNEVKEVNKVSLSADTVKRRIHDMSSDILGTLIRKLILAEKFALQIDESTDIKNKAQLIAIVRFVEKDFIKEHYLFCKEVPERTTGEEIFRVTDDFFKIYNIQWSNCIAICTDGAAAMTGSKKGFVSCVKQKNPIIQITHCCIHREALMVKNLPEELLNTMNECIKIINIIKSRALNSRIFGILCAEMGAEYESLLFYTEVRWLSRGKVLARLFELRYEVREFLLDQNMPELYQRLDDDYWIAKLAYMADIFEHLNELNKKMQGRNENILTCSDKLQGFKKKLELWQEELQKGCLEMYQRTNHSTTENKQLIVDLAQQHLSMLQQKFDHYFYSINTEQYDWIRNPFATNAINSTEALSLQIREEFIELSNDGTLKLHFTEVPLDVFWISVKKEYPRISDKAILTLLPFSTTYSCEQSFSTLVLIKNDKRSCLKDLDQELRVALSNIEPNIKLLCSLKQAQVSH</sequence>